<dbReference type="PANTHER" id="PTHR11705">
    <property type="entry name" value="PROTEASE FAMILY M14 CARBOXYPEPTIDASE A,B"/>
    <property type="match status" value="1"/>
</dbReference>
<dbReference type="SUPFAM" id="SSF53187">
    <property type="entry name" value="Zn-dependent exopeptidases"/>
    <property type="match status" value="1"/>
</dbReference>
<comment type="similarity">
    <text evidence="2 7">Belongs to the peptidase M14 family.</text>
</comment>
<evidence type="ECO:0000256" key="7">
    <source>
        <dbReference type="PROSITE-ProRule" id="PRU01379"/>
    </source>
</evidence>
<evidence type="ECO:0000256" key="2">
    <source>
        <dbReference type="ARBA" id="ARBA00005988"/>
    </source>
</evidence>
<evidence type="ECO:0000313" key="10">
    <source>
        <dbReference type="Proteomes" id="UP001597546"/>
    </source>
</evidence>
<evidence type="ECO:0000313" key="9">
    <source>
        <dbReference type="EMBL" id="MFD2731789.1"/>
    </source>
</evidence>
<evidence type="ECO:0000256" key="4">
    <source>
        <dbReference type="ARBA" id="ARBA00022801"/>
    </source>
</evidence>
<evidence type="ECO:0000256" key="3">
    <source>
        <dbReference type="ARBA" id="ARBA00022670"/>
    </source>
</evidence>
<keyword evidence="6" id="KW-0482">Metalloprotease</keyword>
<dbReference type="EMBL" id="JBHULV010000025">
    <property type="protein sequence ID" value="MFD2731789.1"/>
    <property type="molecule type" value="Genomic_DNA"/>
</dbReference>
<accession>A0ABW5TSD9</accession>
<dbReference type="Gene3D" id="3.40.630.10">
    <property type="entry name" value="Zn peptidases"/>
    <property type="match status" value="1"/>
</dbReference>
<keyword evidence="4" id="KW-0378">Hydrolase</keyword>
<evidence type="ECO:0000256" key="6">
    <source>
        <dbReference type="ARBA" id="ARBA00023049"/>
    </source>
</evidence>
<gene>
    <name evidence="9" type="ORF">ACFSSE_08725</name>
</gene>
<comment type="caution">
    <text evidence="9">The sequence shown here is derived from an EMBL/GenBank/DDBJ whole genome shotgun (WGS) entry which is preliminary data.</text>
</comment>
<organism evidence="9 10">
    <name type="scientific">Pedobacter alpinus</name>
    <dbReference type="NCBI Taxonomy" id="1590643"/>
    <lineage>
        <taxon>Bacteria</taxon>
        <taxon>Pseudomonadati</taxon>
        <taxon>Bacteroidota</taxon>
        <taxon>Sphingobacteriia</taxon>
        <taxon>Sphingobacteriales</taxon>
        <taxon>Sphingobacteriaceae</taxon>
        <taxon>Pedobacter</taxon>
    </lineage>
</organism>
<feature type="domain" description="Peptidase M14" evidence="8">
    <location>
        <begin position="18"/>
        <end position="268"/>
    </location>
</feature>
<keyword evidence="3" id="KW-0645">Protease</keyword>
<evidence type="ECO:0000256" key="5">
    <source>
        <dbReference type="ARBA" id="ARBA00022833"/>
    </source>
</evidence>
<evidence type="ECO:0000256" key="1">
    <source>
        <dbReference type="ARBA" id="ARBA00001947"/>
    </source>
</evidence>
<dbReference type="PROSITE" id="PS52035">
    <property type="entry name" value="PEPTIDASE_M14"/>
    <property type="match status" value="1"/>
</dbReference>
<keyword evidence="5" id="KW-0862">Zinc</keyword>
<dbReference type="RefSeq" id="WP_379041977.1">
    <property type="nucleotide sequence ID" value="NZ_JBHSKW010000019.1"/>
</dbReference>
<dbReference type="Proteomes" id="UP001597546">
    <property type="component" value="Unassembled WGS sequence"/>
</dbReference>
<sequence length="386" mass="44436">MNKEQILGINYALYKNPKITNRTFNFSLINDLIEKDYVELNWQTIGYSFETRLIRMLKIGEGKTKILLWSQMHGDEPTATAAIFDLINYLQSGESQYLLKHLSIYFIPVINPDGLENFTRRNAQQIDINRDYLVLQSPEANVLKSIKSVIKPDFAFNLHDQSSLYCTSQNKPVGISLLAPATDIHLTINWSRKKAMKLIVSINYTLQELIPNHVARFKDEYEARAFGDNFQKTTPTILIESGNLSGDEERQFIRELNFYAIITAFEAIVDSGYQENDVINYLMIPLQSQEMFHIKLTNCKIETGDKSYTVDLGLNYTEIFDTTSRTLKKCFTLTNVGDLSTQNAYVVIDSSEFLFNGSLMLNHPAEIELRNEHAQIVFEWKYGLRI</sequence>
<proteinExistence type="inferred from homology"/>
<comment type="caution">
    <text evidence="7">Lacks conserved residue(s) required for the propagation of feature annotation.</text>
</comment>
<reference evidence="10" key="1">
    <citation type="journal article" date="2019" name="Int. J. Syst. Evol. Microbiol.">
        <title>The Global Catalogue of Microorganisms (GCM) 10K type strain sequencing project: providing services to taxonomists for standard genome sequencing and annotation.</title>
        <authorList>
            <consortium name="The Broad Institute Genomics Platform"/>
            <consortium name="The Broad Institute Genome Sequencing Center for Infectious Disease"/>
            <person name="Wu L."/>
            <person name="Ma J."/>
        </authorList>
    </citation>
    <scope>NUCLEOTIDE SEQUENCE [LARGE SCALE GENOMIC DNA]</scope>
    <source>
        <strain evidence="10">KCTC 42456</strain>
    </source>
</reference>
<comment type="cofactor">
    <cofactor evidence="1">
        <name>Zn(2+)</name>
        <dbReference type="ChEBI" id="CHEBI:29105"/>
    </cofactor>
</comment>
<evidence type="ECO:0000259" key="8">
    <source>
        <dbReference type="PROSITE" id="PS52035"/>
    </source>
</evidence>
<dbReference type="InterPro" id="IPR000834">
    <property type="entry name" value="Peptidase_M14"/>
</dbReference>
<protein>
    <submittedName>
        <fullName evidence="9">DUF2817 domain-containing protein</fullName>
    </submittedName>
</protein>
<dbReference type="Pfam" id="PF00246">
    <property type="entry name" value="Peptidase_M14"/>
    <property type="match status" value="1"/>
</dbReference>
<keyword evidence="10" id="KW-1185">Reference proteome</keyword>
<name>A0ABW5TSD9_9SPHI</name>
<dbReference type="PANTHER" id="PTHR11705:SF143">
    <property type="entry name" value="SLL0236 PROTEIN"/>
    <property type="match status" value="1"/>
</dbReference>
<dbReference type="SMART" id="SM00631">
    <property type="entry name" value="Zn_pept"/>
    <property type="match status" value="1"/>
</dbReference>